<gene>
    <name evidence="5" type="ORF">FSP39_020403</name>
</gene>
<sequence>MSFYRDEGKLRSDDVRWALESFNCGIKQYFDDTFRQFHVNLYQNIIHLRGICRQKCSKKKQVGDWCSLCSKWRDAILARHRFGNTMMGAFNWKNIDSTKWPSDVEEVQKAFLPSWHKGKLDTTDLSSCLSIMANCTLFNNRKKLLAIRDIRNNISHGRMSISVTEKQEYIGKILSFLKKDNLKTFPSVRKAIKHVTLLETQSIKDIHENDLIEEIERNRIEEKLNARRGIYYYVNTCATSSILMSLMIVLFACFIFQWSRNNVSEESPWIPGRPSSFILSHDDFVGREWLKEKIQENLIQSRNGVILVAEPGFGKSAFVANFIKSYDNENLPLLGYHICRHDSPSSLEISSFIINLWNDLRKRHRDFADAIPDKLNRNRETKAFCSIDPMQCFHELIVNPLKSVKISSKSLFILDAIDECQQISFEMDAISLPELLLKHHEILESALHIFMTSRNDTSLLVRFRTFKHIHVASTSEQNKDDLKQMIKEKTRCTDSDADRILSDASYNFLILKYIIGDIDSNCTYMQNSKRTIFEVYEFEFVRLYGKEFSSKYRGDKYVFEVLCSQEFEGPMTLKTMKRILKYTEFPPNEEEFEEIIHRLEPNMIHIDENNEIHAIHFSLFEWLISEENIKYKLNIQRGHYVWAIYLYDTLRKKSSYSIECTDAYSMYQPYSLALHIINARNEKLNNELITGKFKIPDPEILCDFVFRDLSDILHVDYRTMSHIEFASALFDDYQIIKTLTLMSRSMNWTNEAVLALMMGHNHSLTALLNTGGIDLKRKIPAYDRWMTFGENLKLSFNRPLFGNIHALSLSSLKLLINVVGNFTIDYVNVFHLIVENAPLETIHAIVSHDKSLLEETTGNGLDVFDIAIRSDKPAKFNLFQNYKHLKKRIWYLWYASVHGSNAIVKDLLNQGATDDCGKCEPSMLDEYKRINAVFLKNASSAKTPETFELRRQMTCESALSVAVKQGHFEVVSTLLSFDHKCLEHKDAFGFTPLAAAIYHRRESITELLLRHDANVSFVVKPLLNSSEIEFFNIFLRFPLENRWNNQSSYNGATVLHLSSLKPSCLSANLIRTIVQMKNRKFLLDLDVKDSNGHSPLYYALCHPDSDNFYTDYSDFLNPKSHRMVFALIEALTLSTISDATLSKLGICGKEISGYSEVYIKGKQGKKDKFCNLETLFPKLKDFTLMPDEDLIDLKKCSYHRIAKEEKMSNGDNQIVFCQVSESIINPKELIKSAKEVHEDDFYLKAFKFNETMSTLNFQYQ</sequence>
<dbReference type="SUPFAM" id="SSF52540">
    <property type="entry name" value="P-loop containing nucleoside triphosphate hydrolases"/>
    <property type="match status" value="1"/>
</dbReference>
<keyword evidence="1" id="KW-0677">Repeat</keyword>
<accession>A0AA88YVB7</accession>
<evidence type="ECO:0000313" key="6">
    <source>
        <dbReference type="Proteomes" id="UP001186944"/>
    </source>
</evidence>
<feature type="transmembrane region" description="Helical" evidence="2">
    <location>
        <begin position="230"/>
        <end position="258"/>
    </location>
</feature>
<keyword evidence="6" id="KW-1185">Reference proteome</keyword>
<evidence type="ECO:0000259" key="4">
    <source>
        <dbReference type="Pfam" id="PF25521"/>
    </source>
</evidence>
<dbReference type="InterPro" id="IPR027897">
    <property type="entry name" value="DUF4559"/>
</dbReference>
<dbReference type="Gene3D" id="3.40.50.300">
    <property type="entry name" value="P-loop containing nucleotide triphosphate hydrolases"/>
    <property type="match status" value="1"/>
</dbReference>
<dbReference type="Gene3D" id="1.25.40.20">
    <property type="entry name" value="Ankyrin repeat-containing domain"/>
    <property type="match status" value="1"/>
</dbReference>
<dbReference type="SUPFAM" id="SSF48403">
    <property type="entry name" value="Ankyrin repeat"/>
    <property type="match status" value="1"/>
</dbReference>
<name>A0AA88YVB7_PINIB</name>
<evidence type="ECO:0000256" key="2">
    <source>
        <dbReference type="SAM" id="Phobius"/>
    </source>
</evidence>
<evidence type="ECO:0000313" key="5">
    <source>
        <dbReference type="EMBL" id="KAK3106455.1"/>
    </source>
</evidence>
<dbReference type="InterPro" id="IPR056884">
    <property type="entry name" value="NPHP3-like_N"/>
</dbReference>
<dbReference type="PANTHER" id="PTHR35083">
    <property type="entry name" value="RGD1565685 PROTEIN"/>
    <property type="match status" value="1"/>
</dbReference>
<keyword evidence="2" id="KW-1133">Transmembrane helix</keyword>
<organism evidence="5 6">
    <name type="scientific">Pinctada imbricata</name>
    <name type="common">Atlantic pearl-oyster</name>
    <name type="synonym">Pinctada martensii</name>
    <dbReference type="NCBI Taxonomy" id="66713"/>
    <lineage>
        <taxon>Eukaryota</taxon>
        <taxon>Metazoa</taxon>
        <taxon>Spiralia</taxon>
        <taxon>Lophotrochozoa</taxon>
        <taxon>Mollusca</taxon>
        <taxon>Bivalvia</taxon>
        <taxon>Autobranchia</taxon>
        <taxon>Pteriomorphia</taxon>
        <taxon>Pterioida</taxon>
        <taxon>Pterioidea</taxon>
        <taxon>Pteriidae</taxon>
        <taxon>Pinctada</taxon>
    </lineage>
</organism>
<dbReference type="SMART" id="SM00248">
    <property type="entry name" value="ANK"/>
    <property type="match status" value="6"/>
</dbReference>
<dbReference type="Pfam" id="PF15112">
    <property type="entry name" value="DUF4559"/>
    <property type="match status" value="1"/>
</dbReference>
<reference evidence="5" key="1">
    <citation type="submission" date="2019-08" db="EMBL/GenBank/DDBJ databases">
        <title>The improved chromosome-level genome for the pearl oyster Pinctada fucata martensii using PacBio sequencing and Hi-C.</title>
        <authorList>
            <person name="Zheng Z."/>
        </authorList>
    </citation>
    <scope>NUCLEOTIDE SEQUENCE</scope>
    <source>
        <strain evidence="5">ZZ-2019</strain>
        <tissue evidence="5">Adductor muscle</tissue>
    </source>
</reference>
<dbReference type="PANTHER" id="PTHR35083:SF3">
    <property type="entry name" value="SI:CH211-91P5.3"/>
    <property type="match status" value="1"/>
</dbReference>
<dbReference type="AlphaFoldDB" id="A0AA88YVB7"/>
<keyword evidence="2" id="KW-0472">Membrane</keyword>
<dbReference type="InterPro" id="IPR058056">
    <property type="entry name" value="WH_TANC1/2"/>
</dbReference>
<keyword evidence="2" id="KW-0812">Transmembrane</keyword>
<feature type="domain" description="TANC1/2-like winged helix" evidence="4">
    <location>
        <begin position="570"/>
        <end position="651"/>
    </location>
</feature>
<evidence type="ECO:0000256" key="1">
    <source>
        <dbReference type="ARBA" id="ARBA00022737"/>
    </source>
</evidence>
<dbReference type="Proteomes" id="UP001186944">
    <property type="component" value="Unassembled WGS sequence"/>
</dbReference>
<protein>
    <submittedName>
        <fullName evidence="5">Uncharacterized protein</fullName>
    </submittedName>
</protein>
<feature type="domain" description="Nephrocystin 3-like N-terminal" evidence="3">
    <location>
        <begin position="295"/>
        <end position="454"/>
    </location>
</feature>
<dbReference type="EMBL" id="VSWD01000003">
    <property type="protein sequence ID" value="KAK3106455.1"/>
    <property type="molecule type" value="Genomic_DNA"/>
</dbReference>
<dbReference type="InterPro" id="IPR027417">
    <property type="entry name" value="P-loop_NTPase"/>
</dbReference>
<dbReference type="Pfam" id="PF24883">
    <property type="entry name" value="NPHP3_N"/>
    <property type="match status" value="1"/>
</dbReference>
<dbReference type="Pfam" id="PF25521">
    <property type="entry name" value="WHD_TANC1"/>
    <property type="match status" value="1"/>
</dbReference>
<dbReference type="InterPro" id="IPR002110">
    <property type="entry name" value="Ankyrin_rpt"/>
</dbReference>
<proteinExistence type="predicted"/>
<comment type="caution">
    <text evidence="5">The sequence shown here is derived from an EMBL/GenBank/DDBJ whole genome shotgun (WGS) entry which is preliminary data.</text>
</comment>
<evidence type="ECO:0000259" key="3">
    <source>
        <dbReference type="Pfam" id="PF24883"/>
    </source>
</evidence>
<dbReference type="Pfam" id="PF12796">
    <property type="entry name" value="Ank_2"/>
    <property type="match status" value="1"/>
</dbReference>
<dbReference type="InterPro" id="IPR036770">
    <property type="entry name" value="Ankyrin_rpt-contain_sf"/>
</dbReference>